<dbReference type="HOGENOM" id="CLU_2234358_0_0_5"/>
<dbReference type="KEGG" id="rga:RGR602_CH01144"/>
<proteinExistence type="predicted"/>
<feature type="region of interest" description="Disordered" evidence="1">
    <location>
        <begin position="74"/>
        <end position="105"/>
    </location>
</feature>
<evidence type="ECO:0000313" key="3">
    <source>
        <dbReference type="Proteomes" id="UP000031368"/>
    </source>
</evidence>
<accession>A0A0B4X1P8</accession>
<name>A0A0B4X1P8_9HYPH</name>
<evidence type="ECO:0000313" key="2">
    <source>
        <dbReference type="EMBL" id="AJD40502.1"/>
    </source>
</evidence>
<gene>
    <name evidence="2" type="ORF">RGR602_CH01144</name>
</gene>
<protein>
    <submittedName>
        <fullName evidence="2">Uncharacterized protein</fullName>
    </submittedName>
</protein>
<dbReference type="EMBL" id="CP006877">
    <property type="protein sequence ID" value="AJD40502.1"/>
    <property type="molecule type" value="Genomic_DNA"/>
</dbReference>
<reference evidence="2 3" key="1">
    <citation type="submission" date="2013-11" db="EMBL/GenBank/DDBJ databases">
        <title>Complete genome sequence of Rhizobium gallicum bv. gallicum R602.</title>
        <authorList>
            <person name="Bustos P."/>
            <person name="Santamaria R.I."/>
            <person name="Lozano L."/>
            <person name="Acosta J.L."/>
            <person name="Ormeno-Orrillo E."/>
            <person name="Rogel M.A."/>
            <person name="Romero D."/>
            <person name="Cevallos M.A."/>
            <person name="Martinez-Romero E."/>
            <person name="Gonzalez V."/>
        </authorList>
    </citation>
    <scope>NUCLEOTIDE SEQUENCE [LARGE SCALE GENOMIC DNA]</scope>
    <source>
        <strain evidence="2 3">R602</strain>
    </source>
</reference>
<dbReference type="AlphaFoldDB" id="A0A0B4X1P8"/>
<sequence length="105" mass="11360">MGDAAIAEETEADLVAQETPCPVGRRGERLCQHEASDVIIRKRVFKEPGIREDDLAAIQPEERDASEKQIAKAIKRELPGIDSSDDTEGAASRSLAADTQGEQTV</sequence>
<keyword evidence="3" id="KW-1185">Reference proteome</keyword>
<organism evidence="2 3">
    <name type="scientific">Rhizobium gallicum bv. gallicum R602sp</name>
    <dbReference type="NCBI Taxonomy" id="1041138"/>
    <lineage>
        <taxon>Bacteria</taxon>
        <taxon>Pseudomonadati</taxon>
        <taxon>Pseudomonadota</taxon>
        <taxon>Alphaproteobacteria</taxon>
        <taxon>Hyphomicrobiales</taxon>
        <taxon>Rhizobiaceae</taxon>
        <taxon>Rhizobium/Agrobacterium group</taxon>
        <taxon>Rhizobium</taxon>
    </lineage>
</organism>
<dbReference type="Proteomes" id="UP000031368">
    <property type="component" value="Chromosome"/>
</dbReference>
<evidence type="ECO:0000256" key="1">
    <source>
        <dbReference type="SAM" id="MobiDB-lite"/>
    </source>
</evidence>